<proteinExistence type="predicted"/>
<protein>
    <submittedName>
        <fullName evidence="1">Uncharacterized protein</fullName>
    </submittedName>
</protein>
<accession>A0A165FI24</accession>
<dbReference type="OrthoDB" id="3253416at2759"/>
<evidence type="ECO:0000313" key="2">
    <source>
        <dbReference type="Proteomes" id="UP000077266"/>
    </source>
</evidence>
<sequence>MFHRRRRHTLCPIRHARYTRAKKAERKAEWEALQSALDDIVKTLKLNIESVAKDYDKSPAWVRSQIFPGSEDMSFVRGAVPSQRFDDAYV</sequence>
<name>A0A165FI24_EXIGL</name>
<dbReference type="InParanoid" id="A0A165FI24"/>
<dbReference type="Proteomes" id="UP000077266">
    <property type="component" value="Unassembled WGS sequence"/>
</dbReference>
<dbReference type="EMBL" id="KV426083">
    <property type="protein sequence ID" value="KZV89031.1"/>
    <property type="molecule type" value="Genomic_DNA"/>
</dbReference>
<organism evidence="1 2">
    <name type="scientific">Exidia glandulosa HHB12029</name>
    <dbReference type="NCBI Taxonomy" id="1314781"/>
    <lineage>
        <taxon>Eukaryota</taxon>
        <taxon>Fungi</taxon>
        <taxon>Dikarya</taxon>
        <taxon>Basidiomycota</taxon>
        <taxon>Agaricomycotina</taxon>
        <taxon>Agaricomycetes</taxon>
        <taxon>Auriculariales</taxon>
        <taxon>Exidiaceae</taxon>
        <taxon>Exidia</taxon>
    </lineage>
</organism>
<gene>
    <name evidence="1" type="ORF">EXIGLDRAFT_772108</name>
</gene>
<keyword evidence="2" id="KW-1185">Reference proteome</keyword>
<reference evidence="1 2" key="1">
    <citation type="journal article" date="2016" name="Mol. Biol. Evol.">
        <title>Comparative Genomics of Early-Diverging Mushroom-Forming Fungi Provides Insights into the Origins of Lignocellulose Decay Capabilities.</title>
        <authorList>
            <person name="Nagy L.G."/>
            <person name="Riley R."/>
            <person name="Tritt A."/>
            <person name="Adam C."/>
            <person name="Daum C."/>
            <person name="Floudas D."/>
            <person name="Sun H."/>
            <person name="Yadav J.S."/>
            <person name="Pangilinan J."/>
            <person name="Larsson K.H."/>
            <person name="Matsuura K."/>
            <person name="Barry K."/>
            <person name="Labutti K."/>
            <person name="Kuo R."/>
            <person name="Ohm R.A."/>
            <person name="Bhattacharya S.S."/>
            <person name="Shirouzu T."/>
            <person name="Yoshinaga Y."/>
            <person name="Martin F.M."/>
            <person name="Grigoriev I.V."/>
            <person name="Hibbett D.S."/>
        </authorList>
    </citation>
    <scope>NUCLEOTIDE SEQUENCE [LARGE SCALE GENOMIC DNA]</scope>
    <source>
        <strain evidence="1 2">HHB12029</strain>
    </source>
</reference>
<evidence type="ECO:0000313" key="1">
    <source>
        <dbReference type="EMBL" id="KZV89031.1"/>
    </source>
</evidence>
<dbReference type="AlphaFoldDB" id="A0A165FI24"/>